<dbReference type="AlphaFoldDB" id="A0AAV7JX19"/>
<accession>A0AAV7JX19</accession>
<proteinExistence type="predicted"/>
<dbReference type="Proteomes" id="UP001165289">
    <property type="component" value="Unassembled WGS sequence"/>
</dbReference>
<comment type="caution">
    <text evidence="1">The sequence shown here is derived from an EMBL/GenBank/DDBJ whole genome shotgun (WGS) entry which is preliminary data.</text>
</comment>
<evidence type="ECO:0000313" key="2">
    <source>
        <dbReference type="Proteomes" id="UP001165289"/>
    </source>
</evidence>
<dbReference type="EMBL" id="JAKMXF010000277">
    <property type="protein sequence ID" value="KAI6653397.1"/>
    <property type="molecule type" value="Genomic_DNA"/>
</dbReference>
<keyword evidence="2" id="KW-1185">Reference proteome</keyword>
<organism evidence="1 2">
    <name type="scientific">Oopsacas minuta</name>
    <dbReference type="NCBI Taxonomy" id="111878"/>
    <lineage>
        <taxon>Eukaryota</taxon>
        <taxon>Metazoa</taxon>
        <taxon>Porifera</taxon>
        <taxon>Hexactinellida</taxon>
        <taxon>Hexasterophora</taxon>
        <taxon>Lyssacinosida</taxon>
        <taxon>Leucopsacidae</taxon>
        <taxon>Oopsacas</taxon>
    </lineage>
</organism>
<reference evidence="1 2" key="1">
    <citation type="journal article" date="2023" name="BMC Biol.">
        <title>The compact genome of the sponge Oopsacas minuta (Hexactinellida) is lacking key metazoan core genes.</title>
        <authorList>
            <person name="Santini S."/>
            <person name="Schenkelaars Q."/>
            <person name="Jourda C."/>
            <person name="Duchesne M."/>
            <person name="Belahbib H."/>
            <person name="Rocher C."/>
            <person name="Selva M."/>
            <person name="Riesgo A."/>
            <person name="Vervoort M."/>
            <person name="Leys S.P."/>
            <person name="Kodjabachian L."/>
            <person name="Le Bivic A."/>
            <person name="Borchiellini C."/>
            <person name="Claverie J.M."/>
            <person name="Renard E."/>
        </authorList>
    </citation>
    <scope>NUCLEOTIDE SEQUENCE [LARGE SCALE GENOMIC DNA]</scope>
    <source>
        <strain evidence="1">SPO-2</strain>
    </source>
</reference>
<sequence length="173" mass="19778">MNPILLRVDLSLKFQMAKRNDLTLPDKIHILEKIKLQPPQSRTLRFLSDLFSIPKSTIGDCLSGREAVNTSRKRERDGKDPEIDVALNQWFKTVLHKGSKISLLDAIYFLAISWRLVKQATIANCFHKSVFGTLENVEESELIDEKRVLKEVTNGDDYLNIDKDAPCFDDSCN</sequence>
<protein>
    <submittedName>
        <fullName evidence="1">Tigger transposable element-derived protein 4-like</fullName>
    </submittedName>
</protein>
<name>A0AAV7JX19_9METZ</name>
<gene>
    <name evidence="1" type="ORF">LOD99_3616</name>
</gene>
<evidence type="ECO:0000313" key="1">
    <source>
        <dbReference type="EMBL" id="KAI6653397.1"/>
    </source>
</evidence>